<dbReference type="InterPro" id="IPR000742">
    <property type="entry name" value="EGF"/>
</dbReference>
<dbReference type="PROSITE" id="PS00022">
    <property type="entry name" value="EGF_1"/>
    <property type="match status" value="1"/>
</dbReference>
<evidence type="ECO:0000256" key="12">
    <source>
        <dbReference type="SAM" id="MobiDB-lite"/>
    </source>
</evidence>
<dbReference type="Proteomes" id="UP000770661">
    <property type="component" value="Unassembled WGS sequence"/>
</dbReference>
<dbReference type="InterPro" id="IPR056823">
    <property type="entry name" value="TEN-like_YD-shell"/>
</dbReference>
<evidence type="ECO:0000256" key="5">
    <source>
        <dbReference type="ARBA" id="ARBA00022536"/>
    </source>
</evidence>
<proteinExistence type="inferred from homology"/>
<dbReference type="Pfam" id="PF25021">
    <property type="entry name" value="TEN_NHL"/>
    <property type="match status" value="1"/>
</dbReference>
<protein>
    <submittedName>
        <fullName evidence="14">Teneurin-m</fullName>
    </submittedName>
</protein>
<dbReference type="Pfam" id="PF25023">
    <property type="entry name" value="TEN_YD-shell"/>
    <property type="match status" value="1"/>
</dbReference>
<name>A0A8J4Y3S2_CHIOP</name>
<accession>A0A8J4Y3S2</accession>
<keyword evidence="8" id="KW-1133">Transmembrane helix</keyword>
<evidence type="ECO:0000313" key="15">
    <source>
        <dbReference type="Proteomes" id="UP000770661"/>
    </source>
</evidence>
<feature type="region of interest" description="Disordered" evidence="12">
    <location>
        <begin position="1983"/>
        <end position="2009"/>
    </location>
</feature>
<evidence type="ECO:0000256" key="4">
    <source>
        <dbReference type="ARBA" id="ARBA00022475"/>
    </source>
</evidence>
<comment type="caution">
    <text evidence="14">The sequence shown here is derived from an EMBL/GenBank/DDBJ whole genome shotgun (WGS) entry which is preliminary data.</text>
</comment>
<dbReference type="PROSITE" id="PS01186">
    <property type="entry name" value="EGF_2"/>
    <property type="match status" value="1"/>
</dbReference>
<feature type="compositionally biased region" description="Basic residues" evidence="12">
    <location>
        <begin position="1985"/>
        <end position="2009"/>
    </location>
</feature>
<gene>
    <name evidence="14" type="primary">Ten-m_0</name>
    <name evidence="14" type="ORF">GWK47_049158</name>
</gene>
<dbReference type="Pfam" id="PF24329">
    <property type="entry name" value="FN-plug_TEN1-4"/>
    <property type="match status" value="1"/>
</dbReference>
<dbReference type="InterPro" id="IPR011042">
    <property type="entry name" value="6-blade_b-propeller_TolB-like"/>
</dbReference>
<keyword evidence="6" id="KW-0812">Transmembrane</keyword>
<dbReference type="Pfam" id="PF25020">
    <property type="entry name" value="TTR_TEN1-4"/>
    <property type="match status" value="1"/>
</dbReference>
<dbReference type="SUPFAM" id="SSF63825">
    <property type="entry name" value="YWTD domain"/>
    <property type="match status" value="1"/>
</dbReference>
<evidence type="ECO:0000313" key="14">
    <source>
        <dbReference type="EMBL" id="KAG0720102.1"/>
    </source>
</evidence>
<keyword evidence="15" id="KW-1185">Reference proteome</keyword>
<dbReference type="InterPro" id="IPR057627">
    <property type="entry name" value="FN-plug_TEN1-4"/>
</dbReference>
<organism evidence="14 15">
    <name type="scientific">Chionoecetes opilio</name>
    <name type="common">Atlantic snow crab</name>
    <name type="synonym">Cancer opilio</name>
    <dbReference type="NCBI Taxonomy" id="41210"/>
    <lineage>
        <taxon>Eukaryota</taxon>
        <taxon>Metazoa</taxon>
        <taxon>Ecdysozoa</taxon>
        <taxon>Arthropoda</taxon>
        <taxon>Crustacea</taxon>
        <taxon>Multicrustacea</taxon>
        <taxon>Malacostraca</taxon>
        <taxon>Eumalacostraca</taxon>
        <taxon>Eucarida</taxon>
        <taxon>Decapoda</taxon>
        <taxon>Pleocyemata</taxon>
        <taxon>Brachyura</taxon>
        <taxon>Eubrachyura</taxon>
        <taxon>Majoidea</taxon>
        <taxon>Majidae</taxon>
        <taxon>Chionoecetes</taxon>
    </lineage>
</organism>
<comment type="similarity">
    <text evidence="3">Belongs to the tenascin family. Teneurin subfamily.</text>
</comment>
<keyword evidence="4" id="KW-1003">Cell membrane</keyword>
<dbReference type="PANTHER" id="PTHR11219:SF72">
    <property type="entry name" value="TENEURIN-M"/>
    <property type="match status" value="1"/>
</dbReference>
<dbReference type="NCBIfam" id="TIGR01643">
    <property type="entry name" value="YD_repeat_2x"/>
    <property type="match status" value="1"/>
</dbReference>
<feature type="disulfide bond" evidence="11">
    <location>
        <begin position="37"/>
        <end position="46"/>
    </location>
</feature>
<evidence type="ECO:0000259" key="13">
    <source>
        <dbReference type="PROSITE" id="PS50026"/>
    </source>
</evidence>
<dbReference type="PROSITE" id="PS50026">
    <property type="entry name" value="EGF_3"/>
    <property type="match status" value="1"/>
</dbReference>
<dbReference type="Pfam" id="PF15636">
    <property type="entry name" value="Tox-GHH"/>
    <property type="match status" value="1"/>
</dbReference>
<evidence type="ECO:0000256" key="9">
    <source>
        <dbReference type="ARBA" id="ARBA00023136"/>
    </source>
</evidence>
<evidence type="ECO:0000256" key="10">
    <source>
        <dbReference type="ARBA" id="ARBA00023157"/>
    </source>
</evidence>
<dbReference type="EMBL" id="JACEEZ010013465">
    <property type="protein sequence ID" value="KAG0720102.1"/>
    <property type="molecule type" value="Genomic_DNA"/>
</dbReference>
<dbReference type="InterPro" id="IPR051216">
    <property type="entry name" value="Teneurin"/>
</dbReference>
<dbReference type="PANTHER" id="PTHR11219">
    <property type="entry name" value="TENEURIN AND N-ACETYLGLUCOSAMINE-1-PHOSPHODIESTER ALPHA-N-ACETYLGLUCOSAMINIDASE"/>
    <property type="match status" value="1"/>
</dbReference>
<evidence type="ECO:0000256" key="3">
    <source>
        <dbReference type="ARBA" id="ARBA00009385"/>
    </source>
</evidence>
<dbReference type="Gene3D" id="2.180.10.10">
    <property type="entry name" value="RHS repeat-associated core"/>
    <property type="match status" value="1"/>
</dbReference>
<dbReference type="Gene3D" id="2.120.10.30">
    <property type="entry name" value="TolB, C-terminal domain"/>
    <property type="match status" value="2"/>
</dbReference>
<comment type="subcellular location">
    <subcellularLocation>
        <location evidence="2">Cell membrane</location>
    </subcellularLocation>
    <subcellularLocation>
        <location evidence="1">Membrane</location>
        <topology evidence="1">Single-pass membrane protein</topology>
    </subcellularLocation>
</comment>
<evidence type="ECO:0000256" key="7">
    <source>
        <dbReference type="ARBA" id="ARBA00022737"/>
    </source>
</evidence>
<evidence type="ECO:0000256" key="6">
    <source>
        <dbReference type="ARBA" id="ARBA00022692"/>
    </source>
</evidence>
<dbReference type="InterPro" id="IPR006530">
    <property type="entry name" value="YD"/>
</dbReference>
<feature type="disulfide bond" evidence="11">
    <location>
        <begin position="14"/>
        <end position="24"/>
    </location>
</feature>
<evidence type="ECO:0000256" key="1">
    <source>
        <dbReference type="ARBA" id="ARBA00004167"/>
    </source>
</evidence>
<evidence type="ECO:0000256" key="11">
    <source>
        <dbReference type="PROSITE-ProRule" id="PRU00076"/>
    </source>
</evidence>
<dbReference type="InterPro" id="IPR028916">
    <property type="entry name" value="Tox-GHH_dom"/>
</dbReference>
<dbReference type="GO" id="GO:0008045">
    <property type="term" value="P:motor neuron axon guidance"/>
    <property type="evidence" value="ECO:0007669"/>
    <property type="project" value="TreeGrafter"/>
</dbReference>
<keyword evidence="9" id="KW-0472">Membrane</keyword>
<keyword evidence="5 11" id="KW-0245">EGF-like domain</keyword>
<dbReference type="OrthoDB" id="442731at2759"/>
<dbReference type="GO" id="GO:0005886">
    <property type="term" value="C:plasma membrane"/>
    <property type="evidence" value="ECO:0007669"/>
    <property type="project" value="UniProtKB-SubCell"/>
</dbReference>
<keyword evidence="7" id="KW-0677">Repeat</keyword>
<feature type="domain" description="EGF-like" evidence="13">
    <location>
        <begin position="10"/>
        <end position="47"/>
    </location>
</feature>
<evidence type="ECO:0000256" key="8">
    <source>
        <dbReference type="ARBA" id="ARBA00022989"/>
    </source>
</evidence>
<keyword evidence="10 11" id="KW-1015">Disulfide bond</keyword>
<dbReference type="InterPro" id="IPR056820">
    <property type="entry name" value="TEN_TTR-like"/>
</dbReference>
<evidence type="ECO:0000256" key="2">
    <source>
        <dbReference type="ARBA" id="ARBA00004236"/>
    </source>
</evidence>
<feature type="disulfide bond" evidence="11">
    <location>
        <begin position="18"/>
        <end position="35"/>
    </location>
</feature>
<reference evidence="14" key="1">
    <citation type="submission" date="2020-07" db="EMBL/GenBank/DDBJ databases">
        <title>The High-quality genome of the commercially important snow crab, Chionoecetes opilio.</title>
        <authorList>
            <person name="Jeong J.-H."/>
            <person name="Ryu S."/>
        </authorList>
    </citation>
    <scope>NUCLEOTIDE SEQUENCE</scope>
    <source>
        <strain evidence="14">MADBK_172401_WGS</strain>
        <tissue evidence="14">Digestive gland</tissue>
    </source>
</reference>
<dbReference type="InterPro" id="IPR056822">
    <property type="entry name" value="TEN_NHL"/>
</dbReference>
<sequence length="2009" mass="225508">MTGWNGKHCTLSGCPGNCRNRGTCNARGEDGIWSCSCENGWDGPDCSAMLETLCNDGEDNDKDGLVDCQDPECCDHSACNDSQLCVSRASSPIDLLLRKQPPAATASFFEKMKFLIEDDSLQHFPETETFNKSILWNHFHPRRAAVVRGRVVTRAGRGVIGLRVGSSDANGGFTMTRDDGMFDIMVNGGGAVSIKFGKPPFTQRTVRVMVPWNKVVVLDDVVMTVSGSTAHSSSYQPQRRSTSHCPMHDYDLLRPIIMATWQNVFQGECPHADAILVESQAVQESIQIPGTDVYLVYHSSRANGYESTIRMQLTPEFIPATLRRVHLRIVLEGTLFTRVFEADPSIKFTYAWDRYNVYRQRVHGVTVALVSVGYEHASCPKTIWEHQTTRVAGNDLMISMVGGFNLHVHHTYNYHQGILQKGDGQNIYLAGQRRLVTILLGTGEQREVMCGERCEGPANQVPLLTPSCLAAAPDGSLYVGDFTLIHRVWPDGTVTTVARLNETRVSYRYHMAVSPLDGSVYVSDPEAHQVLRLDATRDHPPVVVVGSGQRCLPGDKNRCGDGGQAIHARLTYPKGLAISSDGDIYIADGTNIRVVSHSVIHTIIGGHEHRSHWAPVPCNGTINMDQLHLRWPTELAISPLDGSLHVLDDHMVLRVTPDNRVQVLSGRSLNCPTPPHDPPDASRTALLLNPQSIAFSPEGELYVAESDSQRINRVRIITSDGRISLFAGAESECNCRDPTCHCHTYDNVSAASAIFFSISSIAVTPDGVLHISDQAGYRVRSVRTVLPKLIDRKHYEIISPDSHEMYLFNSRGQHTETRNLVTGQTIYKFLYNSHSSASRLWSVSDGAGNKFQIIRERGGNVNAIVTPQKQLIKIHLTMNDKLEQLVAPNGYNISFTYNNPRSSGLISSKIEAYGRTYSYDYDEQGRLTRAVLPTGQVIQLTFDLSARGAEVSVTRDGKNPVKTIVRGNTLTHISGPMEAVADMGGEGKLRVVTDWDHRVSLERTSYRVLESTSQVAAEMFPILSRQQTHIGGSSVNRYEWVYSPATQHTNGRGMKVSSTLRVNNADLLTLSYDPQSSSEALFSVSGQMLVNITYDTMGRPVLWVPVSPLVPSNVSYDHWGHYVGWMRGNLSEEYEYDTVMRLKSVTYADSAKITYDYKDERIIKTLNIGYNAASTCSQPHKVKHPSGRSFGLVYDDAGSLWQVVTPRGSAYTLNVSTLLGFYRLRLALPENNIALQIRLDEQGRILAMTQPGQEGTLLYKYDDFGRLSAELYGRGFTEYTYDDMGLIHTAKTKHNHIDVRTDYRYHAGLIKDMRLRYGSKSDLHNVRLKFIYDASARIRRVEGEINSNPLKEVIIRFDNQTGILNLISDLRIIRNNILETMLQNPKKDFVNTRIQDNYGRLAEVDMTLQGRTVFMMKLKYDNRNRISERLIEVAGRREGLNITYTPDGEILKVTGTLRWVYSYDENGNIVRNGYTEALTYDECDRVTKVGGSDVVYDDRGFVDSIDNQNFEYNTKGLLVSAWDREQKWSFTLGYDHLDRISVYRDHQKNATQVIYGRPDLPDLITHLHNPHTGATTHLLYDDMNHLIAMDQPDGRYYVATDQNGTPIAIFDNLGSQINSLVWTPFGLLVDYSGTSMAVGVGPWGRFREPQTGLILFRGHAYHPRILQWMTPRWGHLTNPKRLVTDVFVYRFMNNNPFVSPPGRDSHYYTDVSEWLDLYGIRVDRVLGSEYLKSTVVKPRPVVAVDDLGTAEVVSGLWCQYRASVKHLQDLSFFSHSNMKSQMGTWTGAPISRQVSIFGPGVLVSNMEGRVLVTKVGEGDFTGVVGDVIRTVLNNSIILDVSSTHNGLDTFYFIKSSRNRASEDMNHLRRLSGVFEVINTETEHGHEISMSTPTAHLVIMYGERMQRARSRVLAELEQDAEQRAWEREAALLRRGRVGPHVWSAPEVAELQRVGRVSGYVATHLHSPTRYPLLASDATNIVFKHESSRKRRKSRRRGRKKSWRQRKKAGV</sequence>